<proteinExistence type="predicted"/>
<name>A0A644UEF2_9ZZZZ</name>
<protein>
    <submittedName>
        <fullName evidence="1">Uncharacterized protein</fullName>
    </submittedName>
</protein>
<dbReference type="AlphaFoldDB" id="A0A644UEF2"/>
<evidence type="ECO:0000313" key="1">
    <source>
        <dbReference type="EMBL" id="MPL77229.1"/>
    </source>
</evidence>
<accession>A0A644UEF2</accession>
<sequence>MNAIHVHGSLFFGAELLVLGGPLLLPLGLELVALGQGDDLVPDDHALELVLVVAIGSEGYGIGNDPGDGESAAVGHVGENDRVVQQLGFGLGEELEALHLVVIDSVAGFDLLGVFVQAYLGGGLIVAGIGVFGIVQADLDQHGADLGLQGLEEGVGIAEVGAPTGIAADIVVGLAAGLGIVGGGVCVVGVHLDHVHHQRVSSEYGFEIGFEGLIALQTLGVGDVGGGVELDGELDALGGQLGLGLGHVGPGLGGVEVGILGIVDLEGGGEVRGITGLQGVLDILHIVLAGLIFGEFGAGVGVADGRQFVNLAVALGQDGRPVDAEENSLAEIPVQNGQLGILALLLGLGRHTLGGISGGSPGVAVVVEGIEEGGGILSCPVNVFLILGLCPGEERFVFGVDLGGGVDSRVEIVETGIGILTVVVDQFDVLDGYLSLVPVIGVGVVLHDGLGGEVGQYVGSVVKDTVLVHLAEIGTLGLEELAVDGHVGVIGEHGIEIGDGTGKGVLEDVVALCLNAYLGKIGDFAGKVFRGIINKAGYQIIELTLLVQHELHGVDPVLGLYVGIDFQVTGHPLDALADIEGPDRLVGVGTPALGQGGPENTVLVVFDEAVNKVDCVLGRGLPLAFQVVEGPGIAHEDIYVVLRFGSSAGESHEEDRYDGCC</sequence>
<comment type="caution">
    <text evidence="1">The sequence shown here is derived from an EMBL/GenBank/DDBJ whole genome shotgun (WGS) entry which is preliminary data.</text>
</comment>
<dbReference type="EMBL" id="VSSQ01000104">
    <property type="protein sequence ID" value="MPL77229.1"/>
    <property type="molecule type" value="Genomic_DNA"/>
</dbReference>
<organism evidence="1">
    <name type="scientific">bioreactor metagenome</name>
    <dbReference type="NCBI Taxonomy" id="1076179"/>
    <lineage>
        <taxon>unclassified sequences</taxon>
        <taxon>metagenomes</taxon>
        <taxon>ecological metagenomes</taxon>
    </lineage>
</organism>
<reference evidence="1" key="1">
    <citation type="submission" date="2019-08" db="EMBL/GenBank/DDBJ databases">
        <authorList>
            <person name="Kucharzyk K."/>
            <person name="Murdoch R.W."/>
            <person name="Higgins S."/>
            <person name="Loffler F."/>
        </authorList>
    </citation>
    <scope>NUCLEOTIDE SEQUENCE</scope>
</reference>
<gene>
    <name evidence="1" type="ORF">SDC9_23082</name>
</gene>